<accession>A0A8J7HLJ0</accession>
<proteinExistence type="predicted"/>
<feature type="coiled-coil region" evidence="1">
    <location>
        <begin position="11"/>
        <end position="38"/>
    </location>
</feature>
<name>A0A8J7HLJ0_9NOST</name>
<reference evidence="2 3" key="1">
    <citation type="journal article" date="2021" name="Int. J. Syst. Evol. Microbiol.">
        <title>Amazonocrinis nigriterrae gen. nov., sp. nov., Atlanticothrix silvestris gen. nov., sp. nov. and Dendronalium phyllosphericum gen. nov., sp. nov., nostocacean cyanobacteria from Brazilian environments.</title>
        <authorList>
            <person name="Alvarenga D.O."/>
            <person name="Andreote A.P.D."/>
            <person name="Branco L.H.Z."/>
            <person name="Delbaje E."/>
            <person name="Cruz R.B."/>
            <person name="Varani A.M."/>
            <person name="Fiore M.F."/>
        </authorList>
    </citation>
    <scope>NUCLEOTIDE SEQUENCE [LARGE SCALE GENOMIC DNA]</scope>
    <source>
        <strain evidence="2 3">CENA67</strain>
    </source>
</reference>
<comment type="caution">
    <text evidence="2">The sequence shown here is derived from an EMBL/GenBank/DDBJ whole genome shotgun (WGS) entry which is preliminary data.</text>
</comment>
<keyword evidence="1" id="KW-0175">Coiled coil</keyword>
<gene>
    <name evidence="2" type="ORF">I8748_06520</name>
</gene>
<protein>
    <submittedName>
        <fullName evidence="2">Uncharacterized protein</fullName>
    </submittedName>
</protein>
<feature type="non-terminal residue" evidence="2">
    <location>
        <position position="1"/>
    </location>
</feature>
<keyword evidence="3" id="KW-1185">Reference proteome</keyword>
<evidence type="ECO:0000313" key="2">
    <source>
        <dbReference type="EMBL" id="MBH8561832.1"/>
    </source>
</evidence>
<dbReference type="RefSeq" id="WP_404800276.1">
    <property type="nucleotide sequence ID" value="NZ_JAECZC010000007.1"/>
</dbReference>
<dbReference type="Pfam" id="PF26643">
    <property type="entry name" value="Slr1339"/>
    <property type="match status" value="1"/>
</dbReference>
<organism evidence="2 3">
    <name type="scientific">Amazonocrinis nigriterrae CENA67</name>
    <dbReference type="NCBI Taxonomy" id="2794033"/>
    <lineage>
        <taxon>Bacteria</taxon>
        <taxon>Bacillati</taxon>
        <taxon>Cyanobacteriota</taxon>
        <taxon>Cyanophyceae</taxon>
        <taxon>Nostocales</taxon>
        <taxon>Nostocaceae</taxon>
        <taxon>Amazonocrinis</taxon>
        <taxon>Amazonocrinis nigriterrae</taxon>
    </lineage>
</organism>
<evidence type="ECO:0000313" key="3">
    <source>
        <dbReference type="Proteomes" id="UP000632766"/>
    </source>
</evidence>
<dbReference type="Proteomes" id="UP000632766">
    <property type="component" value="Unassembled WGS sequence"/>
</dbReference>
<dbReference type="NCBIfam" id="NF047397">
    <property type="entry name" value="slr1339_fam"/>
    <property type="match status" value="1"/>
</dbReference>
<dbReference type="EMBL" id="JAECZC010000007">
    <property type="protein sequence ID" value="MBH8561832.1"/>
    <property type="molecule type" value="Genomic_DNA"/>
</dbReference>
<dbReference type="InterPro" id="IPR058106">
    <property type="entry name" value="Slr1339"/>
</dbReference>
<dbReference type="AlphaFoldDB" id="A0A8J7HLJ0"/>
<evidence type="ECO:0000256" key="1">
    <source>
        <dbReference type="SAM" id="Coils"/>
    </source>
</evidence>
<sequence>VKADFATQDAALELQKQQELEQERIRQQQIKAKQLEALKKQAKEWLEKLDPFSPEGLWFERFSESYPSKLEAAIEYLQNNE</sequence>